<feature type="region of interest" description="Disordered" evidence="1">
    <location>
        <begin position="456"/>
        <end position="489"/>
    </location>
</feature>
<evidence type="ECO:0000313" key="2">
    <source>
        <dbReference type="EMBL" id="PWN23591.1"/>
    </source>
</evidence>
<feature type="compositionally biased region" description="Low complexity" evidence="1">
    <location>
        <begin position="9"/>
        <end position="21"/>
    </location>
</feature>
<name>A0A316UGY6_9BASI</name>
<feature type="compositionally biased region" description="Low complexity" evidence="1">
    <location>
        <begin position="392"/>
        <end position="405"/>
    </location>
</feature>
<feature type="compositionally biased region" description="Low complexity" evidence="1">
    <location>
        <begin position="468"/>
        <end position="478"/>
    </location>
</feature>
<dbReference type="Proteomes" id="UP000245942">
    <property type="component" value="Unassembled WGS sequence"/>
</dbReference>
<dbReference type="OrthoDB" id="3357813at2759"/>
<feature type="region of interest" description="Disordered" evidence="1">
    <location>
        <begin position="1"/>
        <end position="22"/>
    </location>
</feature>
<organism evidence="2 3">
    <name type="scientific">Pseudomicrostroma glucosiphilum</name>
    <dbReference type="NCBI Taxonomy" id="1684307"/>
    <lineage>
        <taxon>Eukaryota</taxon>
        <taxon>Fungi</taxon>
        <taxon>Dikarya</taxon>
        <taxon>Basidiomycota</taxon>
        <taxon>Ustilaginomycotina</taxon>
        <taxon>Exobasidiomycetes</taxon>
        <taxon>Microstromatales</taxon>
        <taxon>Microstromatales incertae sedis</taxon>
        <taxon>Pseudomicrostroma</taxon>
    </lineage>
</organism>
<dbReference type="AlphaFoldDB" id="A0A316UGY6"/>
<gene>
    <name evidence="2" type="ORF">BCV69DRAFT_291648</name>
</gene>
<feature type="region of interest" description="Disordered" evidence="1">
    <location>
        <begin position="635"/>
        <end position="726"/>
    </location>
</feature>
<accession>A0A316UGY6</accession>
<dbReference type="GeneID" id="37015493"/>
<feature type="compositionally biased region" description="Polar residues" evidence="1">
    <location>
        <begin position="334"/>
        <end position="348"/>
    </location>
</feature>
<feature type="region of interest" description="Disordered" evidence="1">
    <location>
        <begin position="562"/>
        <end position="581"/>
    </location>
</feature>
<dbReference type="EMBL" id="KZ819321">
    <property type="protein sequence ID" value="PWN23591.1"/>
    <property type="molecule type" value="Genomic_DNA"/>
</dbReference>
<feature type="region of interest" description="Disordered" evidence="1">
    <location>
        <begin position="516"/>
        <end position="535"/>
    </location>
</feature>
<feature type="region of interest" description="Disordered" evidence="1">
    <location>
        <begin position="739"/>
        <end position="889"/>
    </location>
</feature>
<protein>
    <submittedName>
        <fullName evidence="2">Uncharacterized protein</fullName>
    </submittedName>
</protein>
<feature type="compositionally biased region" description="Basic and acidic residues" evidence="1">
    <location>
        <begin position="563"/>
        <end position="572"/>
    </location>
</feature>
<feature type="region of interest" description="Disordered" evidence="1">
    <location>
        <begin position="307"/>
        <end position="420"/>
    </location>
</feature>
<feature type="compositionally biased region" description="Pro residues" evidence="1">
    <location>
        <begin position="806"/>
        <end position="816"/>
    </location>
</feature>
<feature type="compositionally biased region" description="Polar residues" evidence="1">
    <location>
        <begin position="382"/>
        <end position="391"/>
    </location>
</feature>
<dbReference type="STRING" id="1684307.A0A316UGY6"/>
<feature type="compositionally biased region" description="Polar residues" evidence="1">
    <location>
        <begin position="235"/>
        <end position="247"/>
    </location>
</feature>
<evidence type="ECO:0000256" key="1">
    <source>
        <dbReference type="SAM" id="MobiDB-lite"/>
    </source>
</evidence>
<proteinExistence type="predicted"/>
<feature type="region of interest" description="Disordered" evidence="1">
    <location>
        <begin position="226"/>
        <end position="247"/>
    </location>
</feature>
<keyword evidence="3" id="KW-1185">Reference proteome</keyword>
<reference evidence="2 3" key="1">
    <citation type="journal article" date="2018" name="Mol. Biol. Evol.">
        <title>Broad Genomic Sampling Reveals a Smut Pathogenic Ancestry of the Fungal Clade Ustilaginomycotina.</title>
        <authorList>
            <person name="Kijpornyongpan T."/>
            <person name="Mondo S.J."/>
            <person name="Barry K."/>
            <person name="Sandor L."/>
            <person name="Lee J."/>
            <person name="Lipzen A."/>
            <person name="Pangilinan J."/>
            <person name="LaButti K."/>
            <person name="Hainaut M."/>
            <person name="Henrissat B."/>
            <person name="Grigoriev I.V."/>
            <person name="Spatafora J.W."/>
            <person name="Aime M.C."/>
        </authorList>
    </citation>
    <scope>NUCLEOTIDE SEQUENCE [LARGE SCALE GENOMIC DNA]</scope>
    <source>
        <strain evidence="2 3">MCA 4718</strain>
    </source>
</reference>
<sequence>MVSRTEILATPETTSSAPASTGLLAPPPLYSPLVASSSSNALQVNGQGALQFDIVPRAEDASFQVGYQGLQGRGFEAWLRGDVLIKWAHSAAQRTGNDGGLQNDSLPSGSTQSPFSQCTIDLLATETVRLAEVSMVHQLHHSSLVLWRSPDAPASSSDAAIGSSRPPATMPFEFLLPEELPHCIHLPSVKLEYHLIATLLPAPWATEQELVTTSVLTHITRYTPPTPPHQLLPTSVPTESFSESPKTWQIEDPTKVHITLETTLLRRADPIRIKIKVPPPDEKAVEKGLRIRSVEAELIRVVRGRREKRKRPALTGGPHRSLLNSREKGKGSFRQAQPSSSTLENGTTPAVHHNATSDGWEPHSQLLYSDEDDDVDSNQDSRGPSSPQLTQASSEGGASASGSSSNPPVPIAPASPSTISDGSFTTVLAHSGKACRFSMRKPLALNLTLVPPFRSPALPHPSPDHDAPPSGLSPLTSGTTGGGGGCESVTQQTALSSVEFRVRIYVRLRGGQPGEAVWREGSDGAGGTPVAPTASGPNVKRDIVVEQEVFVLPSLAGIDSEGELSRGEDVTDSKLSVTQQSSQEVEAEEFDGYEDFQDANDSFVDTLAQLPRISLDGPTSHPSEAVRMINGNPAFVTQRRPDGHGGDDQPPNLEESQHDLQIFPGQGEQDALLPPPPHSAHVEGNVPNALRHRDGDATSGDVEAQPPPAWAERDSDAGNEGGPVFIEGVGVGELRRRGLGANGVGQSEGVTFRSRSPPPDFEATLGYPHTRGSLDLTRHAGVSSGHREADDSSASSPLAGSVPSFDTPPTPPPPLSSDPNDQSQSGARPAYHHQSSSATPVEPPPYAQPLSTLQARGVASTGASDSPRRPHTPPHYVSVDDPNIASSRKGEARSCILFDTGRIFLTSARSDPSALDAGYRCCSASCILAPSRSVAAP</sequence>
<evidence type="ECO:0000313" key="3">
    <source>
        <dbReference type="Proteomes" id="UP000245942"/>
    </source>
</evidence>
<dbReference type="RefSeq" id="XP_025350751.1">
    <property type="nucleotide sequence ID" value="XM_025493759.1"/>
</dbReference>